<proteinExistence type="predicted"/>
<reference evidence="1 2" key="1">
    <citation type="submission" date="2017-10" db="EMBL/GenBank/DDBJ databases">
        <title>Complete Genome Sequence of Faecalibacterium prausnitzii isolated from the gut of healthy adult Indian.</title>
        <authorList>
            <person name="Bag S."/>
            <person name="Ghosh T.S."/>
            <person name="Das B."/>
        </authorList>
    </citation>
    <scope>NUCLEOTIDE SEQUENCE [LARGE SCALE GENOMIC DNA]</scope>
    <source>
        <strain evidence="1 2">Indica</strain>
    </source>
</reference>
<gene>
    <name evidence="1" type="ORF">CRH10_05545</name>
</gene>
<evidence type="ECO:0000313" key="1">
    <source>
        <dbReference type="EMBL" id="ATL89795.1"/>
    </source>
</evidence>
<dbReference type="AlphaFoldDB" id="A0A291T9K6"/>
<protein>
    <recommendedName>
        <fullName evidence="3">XkdX family protein</fullName>
    </recommendedName>
</protein>
<dbReference type="Proteomes" id="UP000223709">
    <property type="component" value="Chromosome"/>
</dbReference>
<name>A0A291T9K6_9FIRM</name>
<evidence type="ECO:0000313" key="2">
    <source>
        <dbReference type="Proteomes" id="UP000223709"/>
    </source>
</evidence>
<accession>A0A291T9K6</accession>
<organism evidence="1 2">
    <name type="scientific">Faecalibacterium prausnitzii</name>
    <dbReference type="NCBI Taxonomy" id="853"/>
    <lineage>
        <taxon>Bacteria</taxon>
        <taxon>Bacillati</taxon>
        <taxon>Bacillota</taxon>
        <taxon>Clostridia</taxon>
        <taxon>Eubacteriales</taxon>
        <taxon>Oscillospiraceae</taxon>
        <taxon>Faecalibacterium</taxon>
    </lineage>
</organism>
<evidence type="ECO:0008006" key="3">
    <source>
        <dbReference type="Google" id="ProtNLM"/>
    </source>
</evidence>
<dbReference type="EMBL" id="CP023819">
    <property type="protein sequence ID" value="ATL89795.1"/>
    <property type="molecule type" value="Genomic_DNA"/>
</dbReference>
<sequence length="64" mass="7482">MELYNTCERMISRGKITGMQKKLDIFYAADRLTEDEYTKLTAQLEAKQQDLTEKEVQINAQNHS</sequence>